<gene>
    <name evidence="1" type="ORF">NCS57_01369700</name>
</gene>
<organism evidence="1 2">
    <name type="scientific">Fusarium keratoplasticum</name>
    <dbReference type="NCBI Taxonomy" id="1328300"/>
    <lineage>
        <taxon>Eukaryota</taxon>
        <taxon>Fungi</taxon>
        <taxon>Dikarya</taxon>
        <taxon>Ascomycota</taxon>
        <taxon>Pezizomycotina</taxon>
        <taxon>Sordariomycetes</taxon>
        <taxon>Hypocreomycetidae</taxon>
        <taxon>Hypocreales</taxon>
        <taxon>Nectriaceae</taxon>
        <taxon>Fusarium</taxon>
        <taxon>Fusarium solani species complex</taxon>
    </lineage>
</organism>
<reference evidence="1" key="1">
    <citation type="submission" date="2022-06" db="EMBL/GenBank/DDBJ databases">
        <title>Fusarium solani species complex genomes reveal bases of compartmentalisation and animal pathogenesis.</title>
        <authorList>
            <person name="Tsai I.J."/>
        </authorList>
    </citation>
    <scope>NUCLEOTIDE SEQUENCE</scope>
    <source>
        <strain evidence="1">Fu6.1</strain>
    </source>
</reference>
<accession>A0ACC0QE48</accession>
<proteinExistence type="predicted"/>
<sequence length="648" mass="72504">MAPPKNKSRKGKGGMKPGAILGFLRPMAATAPAPSASPTPASSVSAGPSSVSAGPSSVSTGPSSGSSEPNPAGLKVSGRPTIIVPVPEVGGSSSKEGKRPRVASLSPDRLSAFDRLEKRQRVEDESEYEDDGSDSDSEDGDWPDSADLAELDEIEELDELFSQDEDVDLKDLLADDEPDTVVETDGLIRVGPQPLQLQQFIRSAPRGKARHKLRERLMGVHHLTDRHMPGSNSNMLERERNAMLESLMISRLCDYSGYQLSWTVGPHTPSVEAVYPFVASGGRIDYHARPNVHLVKAAINFTKRNHAPIVLPLAAVWMNVHDEPNFEERQAQWSWVYNSVANAATLDKIFGLTFKHVDQSKIWSKWSPAKLRSVLEALRTGTKTAEVTQALSRYSSDALFTPRWKKGKQSLDRRQGYIQQGQRLYPLMLQVAQKYDLTPPEFEYYLTIKAPNRRERVFYPYHVLSRSQAEAYGWDWGTIIELCISMVNEMKKRCNHHAEDAGYGEDINGNICMFWMVNYFCSKVQALKNQQPSASEEEIRFHILDRWNLPLVPWKRHAFKASLCKGLDHGIAMKLGHTTASGEAFDPVNDIDLTKSTVELDTWFTNCGMRNYATTDWESIRKTLAAIPLHHSFWRVDLALGETVWKGQ</sequence>
<protein>
    <submittedName>
        <fullName evidence="1">Uncharacterized protein</fullName>
    </submittedName>
</protein>
<dbReference type="EMBL" id="CM046514">
    <property type="protein sequence ID" value="KAI8650363.1"/>
    <property type="molecule type" value="Genomic_DNA"/>
</dbReference>
<name>A0ACC0QE48_9HYPO</name>
<evidence type="ECO:0000313" key="1">
    <source>
        <dbReference type="EMBL" id="KAI8650363.1"/>
    </source>
</evidence>
<evidence type="ECO:0000313" key="2">
    <source>
        <dbReference type="Proteomes" id="UP001065298"/>
    </source>
</evidence>
<keyword evidence="2" id="KW-1185">Reference proteome</keyword>
<comment type="caution">
    <text evidence="1">The sequence shown here is derived from an EMBL/GenBank/DDBJ whole genome shotgun (WGS) entry which is preliminary data.</text>
</comment>
<dbReference type="Proteomes" id="UP001065298">
    <property type="component" value="Chromosome 12"/>
</dbReference>